<dbReference type="InterPro" id="IPR017501">
    <property type="entry name" value="Phage_infect_YhgE_C"/>
</dbReference>
<reference evidence="7" key="2">
    <citation type="journal article" date="2021" name="Sci. Rep.">
        <title>The distribution of antibiotic resistance genes in chicken gut microbiota commensals.</title>
        <authorList>
            <person name="Juricova H."/>
            <person name="Matiasovicova J."/>
            <person name="Kubasova T."/>
            <person name="Cejkova D."/>
            <person name="Rychlik I."/>
        </authorList>
    </citation>
    <scope>NUCLEOTIDE SEQUENCE</scope>
    <source>
        <strain evidence="7">An836</strain>
    </source>
</reference>
<feature type="transmembrane region" description="Helical" evidence="5">
    <location>
        <begin position="529"/>
        <end position="551"/>
    </location>
</feature>
<keyword evidence="4 5" id="KW-0472">Membrane</keyword>
<feature type="transmembrane region" description="Helical" evidence="5">
    <location>
        <begin position="12"/>
        <end position="38"/>
    </location>
</feature>
<evidence type="ECO:0000256" key="5">
    <source>
        <dbReference type="SAM" id="Phobius"/>
    </source>
</evidence>
<evidence type="ECO:0000256" key="4">
    <source>
        <dbReference type="ARBA" id="ARBA00023136"/>
    </source>
</evidence>
<organism evidence="7 8">
    <name type="scientific">Bifidobacterium pullorum subsp. saeculare</name>
    <dbReference type="NCBI Taxonomy" id="78257"/>
    <lineage>
        <taxon>Bacteria</taxon>
        <taxon>Bacillati</taxon>
        <taxon>Actinomycetota</taxon>
        <taxon>Actinomycetes</taxon>
        <taxon>Bifidobacteriales</taxon>
        <taxon>Bifidobacteriaceae</taxon>
        <taxon>Bifidobacterium</taxon>
    </lineage>
</organism>
<dbReference type="GO" id="GO:0140359">
    <property type="term" value="F:ABC-type transporter activity"/>
    <property type="evidence" value="ECO:0007669"/>
    <property type="project" value="InterPro"/>
</dbReference>
<evidence type="ECO:0000313" key="7">
    <source>
        <dbReference type="EMBL" id="MBM6700438.1"/>
    </source>
</evidence>
<dbReference type="PANTHER" id="PTHR43077:SF10">
    <property type="entry name" value="TRANSPORT PERMEASE PROTEIN"/>
    <property type="match status" value="1"/>
</dbReference>
<dbReference type="InterPro" id="IPR051328">
    <property type="entry name" value="T7SS_ABC-Transporter"/>
</dbReference>
<comment type="subcellular location">
    <subcellularLocation>
        <location evidence="1">Membrane</location>
        <topology evidence="1">Multi-pass membrane protein</topology>
    </subcellularLocation>
</comment>
<reference evidence="7" key="1">
    <citation type="submission" date="2020-08" db="EMBL/GenBank/DDBJ databases">
        <authorList>
            <person name="Cejkova D."/>
            <person name="Kubasova T."/>
            <person name="Jahodarova E."/>
            <person name="Rychlik I."/>
        </authorList>
    </citation>
    <scope>NUCLEOTIDE SEQUENCE</scope>
    <source>
        <strain evidence="7">An836</strain>
    </source>
</reference>
<gene>
    <name evidence="7" type="ORF">H7U32_09075</name>
</gene>
<feature type="transmembrane region" description="Helical" evidence="5">
    <location>
        <begin position="637"/>
        <end position="654"/>
    </location>
</feature>
<keyword evidence="2 5" id="KW-0812">Transmembrane</keyword>
<evidence type="ECO:0000256" key="1">
    <source>
        <dbReference type="ARBA" id="ARBA00004141"/>
    </source>
</evidence>
<dbReference type="GO" id="GO:0016020">
    <property type="term" value="C:membrane"/>
    <property type="evidence" value="ECO:0007669"/>
    <property type="project" value="UniProtKB-SubCell"/>
</dbReference>
<dbReference type="Gene3D" id="3.40.1710.10">
    <property type="entry name" value="abc type-2 transporter like domain"/>
    <property type="match status" value="1"/>
</dbReference>
<evidence type="ECO:0000256" key="2">
    <source>
        <dbReference type="ARBA" id="ARBA00022692"/>
    </source>
</evidence>
<name>A0A938WZC2_9BIFI</name>
<dbReference type="NCBIfam" id="TIGR03061">
    <property type="entry name" value="pip_yhgE_Nterm"/>
    <property type="match status" value="1"/>
</dbReference>
<dbReference type="Proteomes" id="UP000718821">
    <property type="component" value="Unassembled WGS sequence"/>
</dbReference>
<dbReference type="NCBIfam" id="TIGR03062">
    <property type="entry name" value="pip_yhgE_Cterm"/>
    <property type="match status" value="1"/>
</dbReference>
<keyword evidence="8" id="KW-1185">Reference proteome</keyword>
<comment type="caution">
    <text evidence="7">The sequence shown here is derived from an EMBL/GenBank/DDBJ whole genome shotgun (WGS) entry which is preliminary data.</text>
</comment>
<dbReference type="RefSeq" id="WP_204469756.1">
    <property type="nucleotide sequence ID" value="NZ_JACLYU010000035.1"/>
</dbReference>
<evidence type="ECO:0000259" key="6">
    <source>
        <dbReference type="Pfam" id="PF12698"/>
    </source>
</evidence>
<dbReference type="PANTHER" id="PTHR43077">
    <property type="entry name" value="TRANSPORT PERMEASE YVFS-RELATED"/>
    <property type="match status" value="1"/>
</dbReference>
<feature type="transmembrane region" description="Helical" evidence="5">
    <location>
        <begin position="604"/>
        <end position="625"/>
    </location>
</feature>
<feature type="domain" description="ABC-2 type transporter transmembrane" evidence="6">
    <location>
        <begin position="488"/>
        <end position="710"/>
    </location>
</feature>
<sequence length="733" mass="77068">MKAMWRLFTDDVRRVTCNVVSVICLIGLVAIPSLFAWFNIAASWDPFGEVKRIKFAVASVDEGYKSDLLPVRITVGDEVVSALRENSELDWTFVSKDKAIEGTKAGDYYAAIVIPKDFSRRMMTFFSDDSRHALIDYYRNEKLSALNANLTGEGADEVAAQVNQEFVSTLTSTALGIASSLADLASRPEATDALGSFATNLGSTASALTDAGATLRDYETLAGTAGQLLDGADQLLGQTSGALESATKGDKDARSAADGLTGALESATGALGTALESSASGFRSVGTQVDDLLAKAGATASDTATALTHQAETVQSQIDAFQEMEATLRDLGAKHPQQADALGALADRVDREVVAPLTTLHAALTGAADAVVSGRDTALADQQAIKDLAAQAADGVGGLRADFTGQIKPHTDAIARDIASVTGTLKDGTGQLGSVLGGLATTVDGAKRSVDDVHALLGDMAGQLTDAGTQLADFQGKLAGALGAGDMAAVKDLLGEDPASFASALAAPVQLKRRAVFPVANFGSTMTPYYTFIPLWTASLLAAMTINPTVSRNRRRLLELGLGGRALKPHQLFLGHFGVFAVVSLLQSTVSCAGSLLFLRVQAVHPWLFMLSGWVSGLLYVLFAYTLVVSFGNIGKALAMFLLVLQVSGSAGSYPPQVLPGFMQALNPWLPITHSIDAMRAAIAGLYDGDYWRELGALLLFVPPLLLIGLLLRKLVARGNRWIAGQLERTQLI</sequence>
<evidence type="ECO:0000256" key="3">
    <source>
        <dbReference type="ARBA" id="ARBA00022989"/>
    </source>
</evidence>
<keyword evidence="3 5" id="KW-1133">Transmembrane helix</keyword>
<dbReference type="Pfam" id="PF12698">
    <property type="entry name" value="ABC2_membrane_3"/>
    <property type="match status" value="1"/>
</dbReference>
<dbReference type="AlphaFoldDB" id="A0A938WZC2"/>
<accession>A0A938WZC2</accession>
<dbReference type="InterPro" id="IPR017500">
    <property type="entry name" value="Phage_infect_YhgE_N"/>
</dbReference>
<protein>
    <submittedName>
        <fullName evidence="7">YhgE/Pip domain-containing protein</fullName>
    </submittedName>
</protein>
<feature type="transmembrane region" description="Helical" evidence="5">
    <location>
        <begin position="572"/>
        <end position="598"/>
    </location>
</feature>
<evidence type="ECO:0000313" key="8">
    <source>
        <dbReference type="Proteomes" id="UP000718821"/>
    </source>
</evidence>
<dbReference type="EMBL" id="JACLYU010000035">
    <property type="protein sequence ID" value="MBM6700438.1"/>
    <property type="molecule type" value="Genomic_DNA"/>
</dbReference>
<feature type="transmembrane region" description="Helical" evidence="5">
    <location>
        <begin position="695"/>
        <end position="712"/>
    </location>
</feature>
<proteinExistence type="predicted"/>
<dbReference type="InterPro" id="IPR013525">
    <property type="entry name" value="ABC2_TM"/>
</dbReference>